<organism evidence="2 3">
    <name type="scientific">Enterocloster bolteae</name>
    <dbReference type="NCBI Taxonomy" id="208479"/>
    <lineage>
        <taxon>Bacteria</taxon>
        <taxon>Bacillati</taxon>
        <taxon>Bacillota</taxon>
        <taxon>Clostridia</taxon>
        <taxon>Lachnospirales</taxon>
        <taxon>Lachnospiraceae</taxon>
        <taxon>Enterocloster</taxon>
    </lineage>
</organism>
<evidence type="ECO:0000313" key="2">
    <source>
        <dbReference type="EMBL" id="RHC55322.1"/>
    </source>
</evidence>
<feature type="domain" description="SAF" evidence="1">
    <location>
        <begin position="37"/>
        <end position="99"/>
    </location>
</feature>
<dbReference type="InterPro" id="IPR017592">
    <property type="entry name" value="Pilus_assmbl_Flp-typ_CpaB"/>
</dbReference>
<dbReference type="Proteomes" id="UP000283975">
    <property type="component" value="Unassembled WGS sequence"/>
</dbReference>
<evidence type="ECO:0000313" key="3">
    <source>
        <dbReference type="Proteomes" id="UP000283975"/>
    </source>
</evidence>
<evidence type="ECO:0000259" key="1">
    <source>
        <dbReference type="SMART" id="SM00858"/>
    </source>
</evidence>
<dbReference type="Gene3D" id="3.90.1210.10">
    <property type="entry name" value="Antifreeze-like/N-acetylneuraminic acid synthase C-terminal domain"/>
    <property type="match status" value="1"/>
</dbReference>
<dbReference type="NCBIfam" id="TIGR03177">
    <property type="entry name" value="pilus_cpaB"/>
    <property type="match status" value="1"/>
</dbReference>
<dbReference type="InterPro" id="IPR013974">
    <property type="entry name" value="SAF"/>
</dbReference>
<proteinExistence type="predicted"/>
<dbReference type="EMBL" id="QSHZ01000015">
    <property type="protein sequence ID" value="RHC55322.1"/>
    <property type="molecule type" value="Genomic_DNA"/>
</dbReference>
<reference evidence="2 3" key="1">
    <citation type="submission" date="2018-08" db="EMBL/GenBank/DDBJ databases">
        <title>A genome reference for cultivated species of the human gut microbiota.</title>
        <authorList>
            <person name="Zou Y."/>
            <person name="Xue W."/>
            <person name="Luo G."/>
        </authorList>
    </citation>
    <scope>NUCLEOTIDE SEQUENCE [LARGE SCALE GENOMIC DNA]</scope>
    <source>
        <strain evidence="2 3">AM35-14</strain>
    </source>
</reference>
<dbReference type="SMART" id="SM00858">
    <property type="entry name" value="SAF"/>
    <property type="match status" value="1"/>
</dbReference>
<dbReference type="AlphaFoldDB" id="A0A414AUR5"/>
<dbReference type="CDD" id="cd11614">
    <property type="entry name" value="SAF_CpaB_FlgA_like"/>
    <property type="match status" value="1"/>
</dbReference>
<dbReference type="Pfam" id="PF08666">
    <property type="entry name" value="SAF"/>
    <property type="match status" value="1"/>
</dbReference>
<comment type="caution">
    <text evidence="2">The sequence shown here is derived from an EMBL/GenBank/DDBJ whole genome shotgun (WGS) entry which is preliminary data.</text>
</comment>
<gene>
    <name evidence="2" type="primary">cpaB</name>
    <name evidence="2" type="ORF">DW839_15525</name>
</gene>
<protein>
    <submittedName>
        <fullName evidence="2">Flp pilus assembly protein CpaB</fullName>
    </submittedName>
</protein>
<name>A0A414AUR5_9FIRM</name>
<sequence>MKHRKLIAFLAAIIATFAIWQILNTQNKNKEAQMDYREVIVAAGEIKKGEVIPRSKLTLKKIPRQYTPEDALEDGNSAIGKMAQSGILPGEILTTARLMDTENGQAGLAYKIPEGSRAITLNVDTETGRIRHGDAGG</sequence>
<accession>A0A414AUR5</accession>